<evidence type="ECO:0000313" key="3">
    <source>
        <dbReference type="Proteomes" id="UP001175211"/>
    </source>
</evidence>
<keyword evidence="3" id="KW-1185">Reference proteome</keyword>
<evidence type="ECO:0000313" key="2">
    <source>
        <dbReference type="EMBL" id="KAK0460275.1"/>
    </source>
</evidence>
<dbReference type="GeneID" id="85364997"/>
<feature type="transmembrane region" description="Helical" evidence="1">
    <location>
        <begin position="187"/>
        <end position="210"/>
    </location>
</feature>
<comment type="caution">
    <text evidence="2">The sequence shown here is derived from an EMBL/GenBank/DDBJ whole genome shotgun (WGS) entry which is preliminary data.</text>
</comment>
<sequence length="324" mass="36754">MESIPWNLSLEERQDMLEALDVDLNRMILEAYLQGLYTGIFSVALWTMFSRSTFGRKFLVVIIVMLYLLATIGFSFDWAFVHRAFVGHGNNLYTVFKAAELPSPWWIAFQLIDGITGGIGTFLVDITIVWRCWVIWDRQWRIVLFPTFCAVAGTVAKMIQLVSILRYETQSIEDTEGSTPDPQFDFSVIYLSLTLVTTLSCTALIVYRILRVTGVHSYCGILEALIESSAIYSMSLIIYLVLVICGLDGCFYADIFMMYIKSIAPTLLVARVASKSRRGDTSKEDCDRDVHQTYPDPETATIIICRCHNFDGDGERDCNDHKIS</sequence>
<proteinExistence type="predicted"/>
<feature type="transmembrane region" description="Helical" evidence="1">
    <location>
        <begin position="58"/>
        <end position="85"/>
    </location>
</feature>
<protein>
    <submittedName>
        <fullName evidence="2">Uncharacterized protein</fullName>
    </submittedName>
</protein>
<gene>
    <name evidence="2" type="ORF">EV420DRAFT_257526</name>
</gene>
<name>A0AA39KHP0_ARMTA</name>
<dbReference type="Proteomes" id="UP001175211">
    <property type="component" value="Unassembled WGS sequence"/>
</dbReference>
<keyword evidence="1" id="KW-0812">Transmembrane</keyword>
<feature type="transmembrane region" description="Helical" evidence="1">
    <location>
        <begin position="31"/>
        <end position="49"/>
    </location>
</feature>
<feature type="transmembrane region" description="Helical" evidence="1">
    <location>
        <begin position="230"/>
        <end position="249"/>
    </location>
</feature>
<keyword evidence="1" id="KW-0472">Membrane</keyword>
<accession>A0AA39KHP0</accession>
<organism evidence="2 3">
    <name type="scientific">Armillaria tabescens</name>
    <name type="common">Ringless honey mushroom</name>
    <name type="synonym">Agaricus tabescens</name>
    <dbReference type="NCBI Taxonomy" id="1929756"/>
    <lineage>
        <taxon>Eukaryota</taxon>
        <taxon>Fungi</taxon>
        <taxon>Dikarya</taxon>
        <taxon>Basidiomycota</taxon>
        <taxon>Agaricomycotina</taxon>
        <taxon>Agaricomycetes</taxon>
        <taxon>Agaricomycetidae</taxon>
        <taxon>Agaricales</taxon>
        <taxon>Marasmiineae</taxon>
        <taxon>Physalacriaceae</taxon>
        <taxon>Desarmillaria</taxon>
    </lineage>
</organism>
<dbReference type="AlphaFoldDB" id="A0AA39KHP0"/>
<reference evidence="2" key="1">
    <citation type="submission" date="2023-06" db="EMBL/GenBank/DDBJ databases">
        <authorList>
            <consortium name="Lawrence Berkeley National Laboratory"/>
            <person name="Ahrendt S."/>
            <person name="Sahu N."/>
            <person name="Indic B."/>
            <person name="Wong-Bajracharya J."/>
            <person name="Merenyi Z."/>
            <person name="Ke H.-M."/>
            <person name="Monk M."/>
            <person name="Kocsube S."/>
            <person name="Drula E."/>
            <person name="Lipzen A."/>
            <person name="Balint B."/>
            <person name="Henrissat B."/>
            <person name="Andreopoulos B."/>
            <person name="Martin F.M."/>
            <person name="Harder C.B."/>
            <person name="Rigling D."/>
            <person name="Ford K.L."/>
            <person name="Foster G.D."/>
            <person name="Pangilinan J."/>
            <person name="Papanicolaou A."/>
            <person name="Barry K."/>
            <person name="LaButti K."/>
            <person name="Viragh M."/>
            <person name="Koriabine M."/>
            <person name="Yan M."/>
            <person name="Riley R."/>
            <person name="Champramary S."/>
            <person name="Plett K.L."/>
            <person name="Tsai I.J."/>
            <person name="Slot J."/>
            <person name="Sipos G."/>
            <person name="Plett J."/>
            <person name="Nagy L.G."/>
            <person name="Grigoriev I.V."/>
        </authorList>
    </citation>
    <scope>NUCLEOTIDE SEQUENCE</scope>
    <source>
        <strain evidence="2">CCBAS 213</strain>
    </source>
</reference>
<feature type="transmembrane region" description="Helical" evidence="1">
    <location>
        <begin position="142"/>
        <end position="167"/>
    </location>
</feature>
<evidence type="ECO:0000256" key="1">
    <source>
        <dbReference type="SAM" id="Phobius"/>
    </source>
</evidence>
<dbReference type="EMBL" id="JAUEPS010000013">
    <property type="protein sequence ID" value="KAK0460275.1"/>
    <property type="molecule type" value="Genomic_DNA"/>
</dbReference>
<keyword evidence="1" id="KW-1133">Transmembrane helix</keyword>
<feature type="transmembrane region" description="Helical" evidence="1">
    <location>
        <begin position="105"/>
        <end position="130"/>
    </location>
</feature>
<dbReference type="RefSeq" id="XP_060332401.1">
    <property type="nucleotide sequence ID" value="XM_060481449.1"/>
</dbReference>